<proteinExistence type="predicted"/>
<feature type="compositionally biased region" description="Polar residues" evidence="1">
    <location>
        <begin position="10"/>
        <end position="20"/>
    </location>
</feature>
<evidence type="ECO:0000313" key="3">
    <source>
        <dbReference type="Proteomes" id="UP000830671"/>
    </source>
</evidence>
<accession>A0A9Q8SX27</accession>
<dbReference type="RefSeq" id="XP_049146752.1">
    <property type="nucleotide sequence ID" value="XM_049289607.1"/>
</dbReference>
<evidence type="ECO:0000313" key="2">
    <source>
        <dbReference type="EMBL" id="UQC85137.1"/>
    </source>
</evidence>
<keyword evidence="3" id="KW-1185">Reference proteome</keyword>
<name>A0A9Q8SX27_9PEZI</name>
<reference evidence="2" key="1">
    <citation type="journal article" date="2021" name="Mol. Plant Microbe Interact.">
        <title>Complete Genome Sequence of the Plant-Pathogenic Fungus Colletotrichum lupini.</title>
        <authorList>
            <person name="Baroncelli R."/>
            <person name="Pensec F."/>
            <person name="Da Lio D."/>
            <person name="Boufleur T."/>
            <person name="Vicente I."/>
            <person name="Sarrocco S."/>
            <person name="Picot A."/>
            <person name="Baraldi E."/>
            <person name="Sukno S."/>
            <person name="Thon M."/>
            <person name="Le Floch G."/>
        </authorList>
    </citation>
    <scope>NUCLEOTIDE SEQUENCE</scope>
    <source>
        <strain evidence="2">IMI 504893</strain>
    </source>
</reference>
<dbReference type="GeneID" id="73344617"/>
<evidence type="ECO:0000256" key="1">
    <source>
        <dbReference type="SAM" id="MobiDB-lite"/>
    </source>
</evidence>
<dbReference type="Proteomes" id="UP000830671">
    <property type="component" value="Chromosome 5"/>
</dbReference>
<gene>
    <name evidence="2" type="ORF">CLUP02_10633</name>
</gene>
<feature type="region of interest" description="Disordered" evidence="1">
    <location>
        <begin position="1"/>
        <end position="76"/>
    </location>
</feature>
<dbReference type="AlphaFoldDB" id="A0A9Q8SX27"/>
<sequence>MKGNTRMAPLSSSEDMTNETVEFGSRARRPSTSVYGTDGGGHRGAGSQHRPTWNEEAGGPETGSGSQLPFLGGCND</sequence>
<organism evidence="2 3">
    <name type="scientific">Colletotrichum lupini</name>
    <dbReference type="NCBI Taxonomy" id="145971"/>
    <lineage>
        <taxon>Eukaryota</taxon>
        <taxon>Fungi</taxon>
        <taxon>Dikarya</taxon>
        <taxon>Ascomycota</taxon>
        <taxon>Pezizomycotina</taxon>
        <taxon>Sordariomycetes</taxon>
        <taxon>Hypocreomycetidae</taxon>
        <taxon>Glomerellales</taxon>
        <taxon>Glomerellaceae</taxon>
        <taxon>Colletotrichum</taxon>
        <taxon>Colletotrichum acutatum species complex</taxon>
    </lineage>
</organism>
<dbReference type="KEGG" id="clup:CLUP02_10633"/>
<protein>
    <submittedName>
        <fullName evidence="2">Uncharacterized protein</fullName>
    </submittedName>
</protein>
<dbReference type="EMBL" id="CP019477">
    <property type="protein sequence ID" value="UQC85137.1"/>
    <property type="molecule type" value="Genomic_DNA"/>
</dbReference>